<dbReference type="PANTHER" id="PTHR43028">
    <property type="entry name" value="3'(2'),5'-BISPHOSPHATE NUCLEOTIDASE 1"/>
    <property type="match status" value="1"/>
</dbReference>
<dbReference type="STRING" id="1121442.SAMN02745702_01147"/>
<keyword evidence="4" id="KW-0997">Cell inner membrane</keyword>
<dbReference type="PANTHER" id="PTHR43028:SF5">
    <property type="entry name" value="3'(2'),5'-BISPHOSPHATE NUCLEOTIDASE 1"/>
    <property type="match status" value="1"/>
</dbReference>
<dbReference type="InterPro" id="IPR020583">
    <property type="entry name" value="Inositol_monoP_metal-BS"/>
</dbReference>
<dbReference type="GO" id="GO:0050427">
    <property type="term" value="P:3'-phosphoadenosine 5'-phosphosulfate metabolic process"/>
    <property type="evidence" value="ECO:0007669"/>
    <property type="project" value="TreeGrafter"/>
</dbReference>
<keyword evidence="5 9" id="KW-0479">Metal-binding</keyword>
<dbReference type="NCBIfam" id="TIGR01331">
    <property type="entry name" value="bisphos_cysQ"/>
    <property type="match status" value="1"/>
</dbReference>
<keyword evidence="12" id="KW-1185">Reference proteome</keyword>
<gene>
    <name evidence="9" type="primary">cysQ</name>
    <name evidence="11" type="ORF">SAMN02745702_01147</name>
</gene>
<evidence type="ECO:0000256" key="10">
    <source>
        <dbReference type="PIRSR" id="PIRSR600760-2"/>
    </source>
</evidence>
<accession>A0A1T4VXF7</accession>
<feature type="binding site" evidence="9">
    <location>
        <position position="70"/>
    </location>
    <ligand>
        <name>substrate</name>
    </ligand>
</feature>
<comment type="cofactor">
    <cofactor evidence="9 10">
        <name>Mg(2+)</name>
        <dbReference type="ChEBI" id="CHEBI:18420"/>
    </cofactor>
</comment>
<dbReference type="Gene3D" id="3.30.540.10">
    <property type="entry name" value="Fructose-1,6-Bisphosphatase, subunit A, domain 1"/>
    <property type="match status" value="1"/>
</dbReference>
<feature type="binding site" evidence="10">
    <location>
        <position position="70"/>
    </location>
    <ligand>
        <name>Mg(2+)</name>
        <dbReference type="ChEBI" id="CHEBI:18420"/>
        <label>1</label>
        <note>catalytic</note>
    </ligand>
</feature>
<keyword evidence="6 9" id="KW-0378">Hydrolase</keyword>
<keyword evidence="7 9" id="KW-0460">Magnesium</keyword>
<organism evidence="11 12">
    <name type="scientific">Desulfobaculum bizertense DSM 18034</name>
    <dbReference type="NCBI Taxonomy" id="1121442"/>
    <lineage>
        <taxon>Bacteria</taxon>
        <taxon>Pseudomonadati</taxon>
        <taxon>Thermodesulfobacteriota</taxon>
        <taxon>Desulfovibrionia</taxon>
        <taxon>Desulfovibrionales</taxon>
        <taxon>Desulfovibrionaceae</taxon>
        <taxon>Desulfobaculum</taxon>
    </lineage>
</organism>
<evidence type="ECO:0000256" key="8">
    <source>
        <dbReference type="ARBA" id="ARBA00023136"/>
    </source>
</evidence>
<dbReference type="GO" id="GO:0046854">
    <property type="term" value="P:phosphatidylinositol phosphate biosynthetic process"/>
    <property type="evidence" value="ECO:0007669"/>
    <property type="project" value="InterPro"/>
</dbReference>
<dbReference type="InterPro" id="IPR020550">
    <property type="entry name" value="Inositol_monophosphatase_CS"/>
</dbReference>
<feature type="binding site" evidence="9 10">
    <location>
        <position position="90"/>
    </location>
    <ligand>
        <name>Mg(2+)</name>
        <dbReference type="ChEBI" id="CHEBI:18420"/>
        <label>2</label>
    </ligand>
</feature>
<sequence length="256" mass="28399">MKRDELDNIAEKLREVAREAGELIIQIYEEGFDVEFKADESPITRADRASHNHVSKRLAELFPDIPLLSEEGQHLPYEERKKWTRFFLLDPLDGTKEFVKRNDDFCVNIALLEGETPVLGVIHIPTRKLDYWGGPNLGAYRSAANGKKEKITTHGPGAGGAIALASRSHPSPATEQYCKERGIARTLNVGSAIKFCMVAEGAAQYYPRFNITWEWDTAAGHALVQGAGGSFTDLKGAAFGYNKPKLDNGGFLCCWK</sequence>
<evidence type="ECO:0000256" key="6">
    <source>
        <dbReference type="ARBA" id="ARBA00022801"/>
    </source>
</evidence>
<comment type="similarity">
    <text evidence="2 9">Belongs to the inositol monophosphatase superfamily. CysQ family.</text>
</comment>
<feature type="binding site" evidence="9 10">
    <location>
        <position position="93"/>
    </location>
    <ligand>
        <name>Mg(2+)</name>
        <dbReference type="ChEBI" id="CHEBI:18420"/>
        <label>2</label>
    </ligand>
</feature>
<dbReference type="EMBL" id="FUYA01000003">
    <property type="protein sequence ID" value="SKA69515.1"/>
    <property type="molecule type" value="Genomic_DNA"/>
</dbReference>
<keyword evidence="8 9" id="KW-0472">Membrane</keyword>
<comment type="subcellular location">
    <subcellularLocation>
        <location evidence="9">Cell membrane</location>
        <topology evidence="9">Peripheral membrane protein</topology>
        <orientation evidence="9">Cytoplasmic side</orientation>
    </subcellularLocation>
</comment>
<dbReference type="PROSITE" id="PS00630">
    <property type="entry name" value="IMP_2"/>
    <property type="match status" value="1"/>
</dbReference>
<dbReference type="AlphaFoldDB" id="A0A1T4VXF7"/>
<evidence type="ECO:0000313" key="12">
    <source>
        <dbReference type="Proteomes" id="UP000189733"/>
    </source>
</evidence>
<comment type="function">
    <text evidence="9">Converts adenosine-3',5'-bisphosphate (PAP) to AMP.</text>
</comment>
<dbReference type="EC" id="3.1.3.7" evidence="9"/>
<feature type="binding site" evidence="9">
    <location>
        <begin position="92"/>
        <end position="95"/>
    </location>
    <ligand>
        <name>substrate</name>
    </ligand>
</feature>
<dbReference type="PROSITE" id="PS00629">
    <property type="entry name" value="IMP_1"/>
    <property type="match status" value="1"/>
</dbReference>
<evidence type="ECO:0000256" key="1">
    <source>
        <dbReference type="ARBA" id="ARBA00001625"/>
    </source>
</evidence>
<feature type="binding site" evidence="9">
    <location>
        <position position="70"/>
    </location>
    <ligand>
        <name>Mg(2+)</name>
        <dbReference type="ChEBI" id="CHEBI:18420"/>
        <label>1</label>
    </ligand>
</feature>
<dbReference type="InterPro" id="IPR000760">
    <property type="entry name" value="Inositol_monophosphatase-like"/>
</dbReference>
<protein>
    <recommendedName>
        <fullName evidence="9">3'(2'),5'-bisphosphate nucleotidase CysQ</fullName>
        <ecNumber evidence="9">3.1.3.7</ecNumber>
    </recommendedName>
    <alternativeName>
        <fullName evidence="9">3'(2'),5-bisphosphonucleoside 3'(2')-phosphohydrolase</fullName>
    </alternativeName>
    <alternativeName>
        <fullName evidence="9">3'-phosphoadenosine 5'-phosphate phosphatase</fullName>
        <shortName evidence="9">PAP phosphatase</shortName>
    </alternativeName>
</protein>
<evidence type="ECO:0000256" key="3">
    <source>
        <dbReference type="ARBA" id="ARBA00022475"/>
    </source>
</evidence>
<evidence type="ECO:0000313" key="11">
    <source>
        <dbReference type="EMBL" id="SKA69515.1"/>
    </source>
</evidence>
<feature type="binding site" evidence="9">
    <location>
        <position position="216"/>
    </location>
    <ligand>
        <name>substrate</name>
    </ligand>
</feature>
<feature type="binding site" evidence="10">
    <location>
        <position position="92"/>
    </location>
    <ligand>
        <name>Mg(2+)</name>
        <dbReference type="ChEBI" id="CHEBI:18420"/>
        <label>1</label>
        <note>catalytic</note>
    </ligand>
</feature>
<evidence type="ECO:0000256" key="9">
    <source>
        <dbReference type="HAMAP-Rule" id="MF_02095"/>
    </source>
</evidence>
<dbReference type="InterPro" id="IPR006240">
    <property type="entry name" value="CysQ"/>
</dbReference>
<keyword evidence="3 9" id="KW-1003">Cell membrane</keyword>
<dbReference type="GO" id="GO:0000103">
    <property type="term" value="P:sulfate assimilation"/>
    <property type="evidence" value="ECO:0007669"/>
    <property type="project" value="TreeGrafter"/>
</dbReference>
<feature type="binding site" evidence="9">
    <location>
        <position position="90"/>
    </location>
    <ligand>
        <name>Mg(2+)</name>
        <dbReference type="ChEBI" id="CHEBI:18420"/>
        <label>1</label>
    </ligand>
</feature>
<evidence type="ECO:0000256" key="5">
    <source>
        <dbReference type="ARBA" id="ARBA00022723"/>
    </source>
</evidence>
<dbReference type="Proteomes" id="UP000189733">
    <property type="component" value="Unassembled WGS sequence"/>
</dbReference>
<feature type="binding site" evidence="9">
    <location>
        <position position="92"/>
    </location>
    <ligand>
        <name>Mg(2+)</name>
        <dbReference type="ChEBI" id="CHEBI:18420"/>
        <label>1</label>
    </ligand>
</feature>
<dbReference type="GO" id="GO:0005886">
    <property type="term" value="C:plasma membrane"/>
    <property type="evidence" value="ECO:0007669"/>
    <property type="project" value="UniProtKB-SubCell"/>
</dbReference>
<dbReference type="Gene3D" id="3.40.190.80">
    <property type="match status" value="1"/>
</dbReference>
<dbReference type="SUPFAM" id="SSF56655">
    <property type="entry name" value="Carbohydrate phosphatase"/>
    <property type="match status" value="1"/>
</dbReference>
<dbReference type="CDD" id="cd01638">
    <property type="entry name" value="CysQ"/>
    <property type="match status" value="1"/>
</dbReference>
<feature type="binding site" evidence="10">
    <location>
        <position position="216"/>
    </location>
    <ligand>
        <name>Mg(2+)</name>
        <dbReference type="ChEBI" id="CHEBI:18420"/>
        <label>1</label>
        <note>catalytic</note>
    </ligand>
</feature>
<evidence type="ECO:0000256" key="7">
    <source>
        <dbReference type="ARBA" id="ARBA00022842"/>
    </source>
</evidence>
<dbReference type="OrthoDB" id="9785695at2"/>
<dbReference type="Pfam" id="PF00459">
    <property type="entry name" value="Inositol_P"/>
    <property type="match status" value="1"/>
</dbReference>
<dbReference type="RefSeq" id="WP_078684449.1">
    <property type="nucleotide sequence ID" value="NZ_FUYA01000003.1"/>
</dbReference>
<comment type="catalytic activity">
    <reaction evidence="1 9">
        <text>adenosine 3',5'-bisphosphate + H2O = AMP + phosphate</text>
        <dbReference type="Rhea" id="RHEA:10040"/>
        <dbReference type="ChEBI" id="CHEBI:15377"/>
        <dbReference type="ChEBI" id="CHEBI:43474"/>
        <dbReference type="ChEBI" id="CHEBI:58343"/>
        <dbReference type="ChEBI" id="CHEBI:456215"/>
        <dbReference type="EC" id="3.1.3.7"/>
    </reaction>
</comment>
<evidence type="ECO:0000256" key="4">
    <source>
        <dbReference type="ARBA" id="ARBA00022519"/>
    </source>
</evidence>
<reference evidence="11 12" key="1">
    <citation type="submission" date="2017-02" db="EMBL/GenBank/DDBJ databases">
        <authorList>
            <person name="Peterson S.W."/>
        </authorList>
    </citation>
    <scope>NUCLEOTIDE SEQUENCE [LARGE SCALE GENOMIC DNA]</scope>
    <source>
        <strain evidence="11 12">DSM 18034</strain>
    </source>
</reference>
<dbReference type="GO" id="GO:0008441">
    <property type="term" value="F:3'(2'),5'-bisphosphate nucleotidase activity"/>
    <property type="evidence" value="ECO:0007669"/>
    <property type="project" value="UniProtKB-UniRule"/>
</dbReference>
<dbReference type="HAMAP" id="MF_02095">
    <property type="entry name" value="CysQ"/>
    <property type="match status" value="1"/>
</dbReference>
<feature type="binding site" evidence="9">
    <location>
        <position position="216"/>
    </location>
    <ligand>
        <name>Mg(2+)</name>
        <dbReference type="ChEBI" id="CHEBI:18420"/>
        <label>2</label>
    </ligand>
</feature>
<name>A0A1T4VXF7_9BACT</name>
<dbReference type="GO" id="GO:0000287">
    <property type="term" value="F:magnesium ion binding"/>
    <property type="evidence" value="ECO:0007669"/>
    <property type="project" value="UniProtKB-UniRule"/>
</dbReference>
<evidence type="ECO:0000256" key="2">
    <source>
        <dbReference type="ARBA" id="ARBA00005289"/>
    </source>
</evidence>
<proteinExistence type="inferred from homology"/>
<dbReference type="InterPro" id="IPR050725">
    <property type="entry name" value="CysQ/Inositol_MonoPase"/>
</dbReference>